<evidence type="ECO:0000313" key="2">
    <source>
        <dbReference type="EMBL" id="MEN3324130.1"/>
    </source>
</evidence>
<gene>
    <name evidence="2" type="ORF">VP395_10350</name>
</gene>
<dbReference type="EC" id="2.3.1.-" evidence="2"/>
<accession>A0ABV0AE00</accession>
<evidence type="ECO:0000313" key="3">
    <source>
        <dbReference type="Proteomes" id="UP001416393"/>
    </source>
</evidence>
<name>A0ABV0AE00_9FLAO</name>
<feature type="domain" description="BioF2-like acetyltransferase" evidence="1">
    <location>
        <begin position="125"/>
        <end position="275"/>
    </location>
</feature>
<keyword evidence="3" id="KW-1185">Reference proteome</keyword>
<evidence type="ECO:0000259" key="1">
    <source>
        <dbReference type="Pfam" id="PF13480"/>
    </source>
</evidence>
<dbReference type="Pfam" id="PF13480">
    <property type="entry name" value="Acetyltransf_6"/>
    <property type="match status" value="1"/>
</dbReference>
<protein>
    <submittedName>
        <fullName evidence="2">GNAT family N-acetyltransferase</fullName>
        <ecNumber evidence="2">2.3.1.-</ecNumber>
    </submittedName>
</protein>
<keyword evidence="2" id="KW-0012">Acyltransferase</keyword>
<sequence>MSPIKNPFTSQTFVSIWLKHFNHSKEALTFNFIEGVSFVKNKYLPLYVNTGKNLTNGISYTLNENKTDYRKKVFFLYDIPEYYQVNNIVTESLKLKTTQQYKGFLVNLKKFENSDDYLNKHFSSNSRWKIRKSKKRLESSFNIKYDVLYGAETTKNNFDFAFNYFNILLKKRFTEKQINNHYLAPRKWKYLQELIFAMILDKQAALFVISSDNTPISIYLNFVSDKILYSALPVFDTDYSKFNVGYLDNLKHIEWCFENNIEIFDFSKGDYDYKKRLANKEYRFNFHILYDAKSIRAKVIANGILLFFKIKQKLRDKNMHIIFHKIVYFLKGKKYNKYTPLDFETEKLDPNFNKEKLIPIDFNEQEYAELKKIVIDFLYKNSESVNNVVVFKLEDSINTFYIKGNKTTEKIVFNKLLNSISNNN</sequence>
<dbReference type="InterPro" id="IPR016181">
    <property type="entry name" value="Acyl_CoA_acyltransferase"/>
</dbReference>
<proteinExistence type="predicted"/>
<dbReference type="EMBL" id="JAZHYP010000004">
    <property type="protein sequence ID" value="MEN3324130.1"/>
    <property type="molecule type" value="Genomic_DNA"/>
</dbReference>
<dbReference type="RefSeq" id="WP_346241936.1">
    <property type="nucleotide sequence ID" value="NZ_JAZHYP010000004.1"/>
</dbReference>
<keyword evidence="2" id="KW-0808">Transferase</keyword>
<dbReference type="SUPFAM" id="SSF55729">
    <property type="entry name" value="Acyl-CoA N-acyltransferases (Nat)"/>
    <property type="match status" value="1"/>
</dbReference>
<dbReference type="Gene3D" id="3.40.630.30">
    <property type="match status" value="1"/>
</dbReference>
<dbReference type="GO" id="GO:0016746">
    <property type="term" value="F:acyltransferase activity"/>
    <property type="evidence" value="ECO:0007669"/>
    <property type="project" value="UniProtKB-KW"/>
</dbReference>
<comment type="caution">
    <text evidence="2">The sequence shown here is derived from an EMBL/GenBank/DDBJ whole genome shotgun (WGS) entry which is preliminary data.</text>
</comment>
<reference evidence="2 3" key="1">
    <citation type="submission" date="2024-01" db="EMBL/GenBank/DDBJ databases">
        <title>Mariniflexile litorale sp. nov., isolated from the shallow sediments of the Sea of Japan.</title>
        <authorList>
            <person name="Romanenko L."/>
            <person name="Bystritskaya E."/>
            <person name="Isaeva M."/>
        </authorList>
    </citation>
    <scope>NUCLEOTIDE SEQUENCE [LARGE SCALE GENOMIC DNA]</scope>
    <source>
        <strain evidence="2 3">KCTC 32427</strain>
    </source>
</reference>
<organism evidence="2 3">
    <name type="scientific">Mariniflexile soesokkakense</name>
    <dbReference type="NCBI Taxonomy" id="1343160"/>
    <lineage>
        <taxon>Bacteria</taxon>
        <taxon>Pseudomonadati</taxon>
        <taxon>Bacteroidota</taxon>
        <taxon>Flavobacteriia</taxon>
        <taxon>Flavobacteriales</taxon>
        <taxon>Flavobacteriaceae</taxon>
        <taxon>Mariniflexile</taxon>
    </lineage>
</organism>
<dbReference type="InterPro" id="IPR038740">
    <property type="entry name" value="BioF2-like_GNAT_dom"/>
</dbReference>
<dbReference type="Proteomes" id="UP001416393">
    <property type="component" value="Unassembled WGS sequence"/>
</dbReference>